<comment type="caution">
    <text evidence="1">The sequence shown here is derived from an EMBL/GenBank/DDBJ whole genome shotgun (WGS) entry which is preliminary data.</text>
</comment>
<feature type="non-terminal residue" evidence="1">
    <location>
        <position position="1"/>
    </location>
</feature>
<dbReference type="Proteomes" id="UP000789920">
    <property type="component" value="Unassembled WGS sequence"/>
</dbReference>
<organism evidence="1 2">
    <name type="scientific">Racocetra persica</name>
    <dbReference type="NCBI Taxonomy" id="160502"/>
    <lineage>
        <taxon>Eukaryota</taxon>
        <taxon>Fungi</taxon>
        <taxon>Fungi incertae sedis</taxon>
        <taxon>Mucoromycota</taxon>
        <taxon>Glomeromycotina</taxon>
        <taxon>Glomeromycetes</taxon>
        <taxon>Diversisporales</taxon>
        <taxon>Gigasporaceae</taxon>
        <taxon>Racocetra</taxon>
    </lineage>
</organism>
<proteinExistence type="predicted"/>
<feature type="non-terminal residue" evidence="1">
    <location>
        <position position="71"/>
    </location>
</feature>
<dbReference type="EMBL" id="CAJVQC010124487">
    <property type="protein sequence ID" value="CAG8839697.1"/>
    <property type="molecule type" value="Genomic_DNA"/>
</dbReference>
<sequence length="71" mass="8208">LINYDMAHPNILYQLSMSLELLQFNRSCHSASNVVILVVSDIESAIAQLRRLQGRRQDVRFQTSTNAREFE</sequence>
<reference evidence="1" key="1">
    <citation type="submission" date="2021-06" db="EMBL/GenBank/DDBJ databases">
        <authorList>
            <person name="Kallberg Y."/>
            <person name="Tangrot J."/>
            <person name="Rosling A."/>
        </authorList>
    </citation>
    <scope>NUCLEOTIDE SEQUENCE</scope>
    <source>
        <strain evidence="1">MA461A</strain>
    </source>
</reference>
<gene>
    <name evidence="1" type="ORF">RPERSI_LOCUS31153</name>
</gene>
<evidence type="ECO:0000313" key="1">
    <source>
        <dbReference type="EMBL" id="CAG8839697.1"/>
    </source>
</evidence>
<name>A0ACA9SH36_9GLOM</name>
<protein>
    <submittedName>
        <fullName evidence="1">10265_t:CDS:1</fullName>
    </submittedName>
</protein>
<accession>A0ACA9SH36</accession>
<keyword evidence="2" id="KW-1185">Reference proteome</keyword>
<evidence type="ECO:0000313" key="2">
    <source>
        <dbReference type="Proteomes" id="UP000789920"/>
    </source>
</evidence>